<accession>C8P919</accession>
<keyword evidence="2" id="KW-1133">Transmembrane helix</keyword>
<dbReference type="PATRIC" id="fig|525309.8.peg.1498"/>
<keyword evidence="2" id="KW-0812">Transmembrane</keyword>
<organism evidence="3 5">
    <name type="scientific">Limosilactobacillus antri DSM 16041</name>
    <dbReference type="NCBI Taxonomy" id="525309"/>
    <lineage>
        <taxon>Bacteria</taxon>
        <taxon>Bacillati</taxon>
        <taxon>Bacillota</taxon>
        <taxon>Bacilli</taxon>
        <taxon>Lactobacillales</taxon>
        <taxon>Lactobacillaceae</taxon>
        <taxon>Limosilactobacillus</taxon>
    </lineage>
</organism>
<evidence type="ECO:0000313" key="5">
    <source>
        <dbReference type="Proteomes" id="UP000003675"/>
    </source>
</evidence>
<dbReference type="HOGENOM" id="CLU_1426316_0_0_9"/>
<feature type="transmembrane region" description="Helical" evidence="2">
    <location>
        <begin position="55"/>
        <end position="77"/>
    </location>
</feature>
<dbReference type="AlphaFoldDB" id="C8P919"/>
<protein>
    <submittedName>
        <fullName evidence="3">Uncharacterized protein</fullName>
    </submittedName>
</protein>
<comment type="caution">
    <text evidence="3">The sequence shown here is derived from an EMBL/GenBank/DDBJ whole genome shotgun (WGS) entry which is preliminary data.</text>
</comment>
<gene>
    <name evidence="4" type="ORF">FC31_GL001473</name>
    <name evidence="3" type="ORF">HMPREF0494_1813</name>
</gene>
<dbReference type="Proteomes" id="UP000003675">
    <property type="component" value="Unassembled WGS sequence"/>
</dbReference>
<evidence type="ECO:0000313" key="3">
    <source>
        <dbReference type="EMBL" id="EEW53090.1"/>
    </source>
</evidence>
<dbReference type="STRING" id="525309.HMPREF0494_1813"/>
<keyword evidence="2" id="KW-0472">Membrane</keyword>
<dbReference type="EMBL" id="ACLL01000051">
    <property type="protein sequence ID" value="EEW53090.1"/>
    <property type="molecule type" value="Genomic_DNA"/>
</dbReference>
<feature type="coiled-coil region" evidence="1">
    <location>
        <begin position="76"/>
        <end position="138"/>
    </location>
</feature>
<reference evidence="3 5" key="1">
    <citation type="submission" date="2009-09" db="EMBL/GenBank/DDBJ databases">
        <authorList>
            <person name="Qin X."/>
            <person name="Bachman B."/>
            <person name="Battles P."/>
            <person name="Bell A."/>
            <person name="Bess C."/>
            <person name="Bickham C."/>
            <person name="Chaboub L."/>
            <person name="Chen D."/>
            <person name="Coyle M."/>
            <person name="Deiros D.R."/>
            <person name="Dinh H."/>
            <person name="Forbes L."/>
            <person name="Fowler G."/>
            <person name="Francisco L."/>
            <person name="Fu Q."/>
            <person name="Gubbala S."/>
            <person name="Hale W."/>
            <person name="Han Y."/>
            <person name="Hemphill L."/>
            <person name="Highlander S.K."/>
            <person name="Hirani K."/>
            <person name="Hogues M."/>
            <person name="Jackson L."/>
            <person name="Jakkamsetti A."/>
            <person name="Javaid M."/>
            <person name="Jiang H."/>
            <person name="Korchina V."/>
            <person name="Kovar C."/>
            <person name="Lara F."/>
            <person name="Lee S."/>
            <person name="Mata R."/>
            <person name="Mathew T."/>
            <person name="Moen C."/>
            <person name="Morales K."/>
            <person name="Munidasa M."/>
            <person name="Nazareth L."/>
            <person name="Ngo R."/>
            <person name="Nguyen L."/>
            <person name="Okwuonu G."/>
            <person name="Ongeri F."/>
            <person name="Patil S."/>
            <person name="Petrosino J."/>
            <person name="Pham C."/>
            <person name="Pham P."/>
            <person name="Pu L.-L."/>
            <person name="Puazo M."/>
            <person name="Raj R."/>
            <person name="Reid J."/>
            <person name="Rouhana J."/>
            <person name="Saada N."/>
            <person name="Shang Y."/>
            <person name="Simmons D."/>
            <person name="Thornton R."/>
            <person name="Warren J."/>
            <person name="Weissenberger G."/>
            <person name="Zhang J."/>
            <person name="Zhang L."/>
            <person name="Zhou C."/>
            <person name="Zhu D."/>
            <person name="Muzny D."/>
            <person name="Worley K."/>
            <person name="Gibbs R."/>
        </authorList>
    </citation>
    <scope>NUCLEOTIDE SEQUENCE [LARGE SCALE GENOMIC DNA]</scope>
    <source>
        <strain evidence="3 5">DSM 16041</strain>
    </source>
</reference>
<keyword evidence="1" id="KW-0175">Coiled coil</keyword>
<evidence type="ECO:0000256" key="1">
    <source>
        <dbReference type="SAM" id="Coils"/>
    </source>
</evidence>
<name>C8P919_9LACO</name>
<keyword evidence="6" id="KW-1185">Reference proteome</keyword>
<feature type="transmembrane region" description="Helical" evidence="2">
    <location>
        <begin position="28"/>
        <end position="49"/>
    </location>
</feature>
<evidence type="ECO:0000256" key="2">
    <source>
        <dbReference type="SAM" id="Phobius"/>
    </source>
</evidence>
<proteinExistence type="predicted"/>
<dbReference type="Proteomes" id="UP000051883">
    <property type="component" value="Unassembled WGS sequence"/>
</dbReference>
<reference evidence="4 6" key="2">
    <citation type="journal article" date="2015" name="Genome Announc.">
        <title>Expanding the biotechnology potential of lactobacilli through comparative genomics of 213 strains and associated genera.</title>
        <authorList>
            <person name="Sun Z."/>
            <person name="Harris H.M."/>
            <person name="McCann A."/>
            <person name="Guo C."/>
            <person name="Argimon S."/>
            <person name="Zhang W."/>
            <person name="Yang X."/>
            <person name="Jeffery I.B."/>
            <person name="Cooney J.C."/>
            <person name="Kagawa T.F."/>
            <person name="Liu W."/>
            <person name="Song Y."/>
            <person name="Salvetti E."/>
            <person name="Wrobel A."/>
            <person name="Rasinkangas P."/>
            <person name="Parkhill J."/>
            <person name="Rea M.C."/>
            <person name="O'Sullivan O."/>
            <person name="Ritari J."/>
            <person name="Douillard F.P."/>
            <person name="Paul Ross R."/>
            <person name="Yang R."/>
            <person name="Briner A.E."/>
            <person name="Felis G.E."/>
            <person name="de Vos W.M."/>
            <person name="Barrangou R."/>
            <person name="Klaenhammer T.R."/>
            <person name="Caufield P.W."/>
            <person name="Cui Y."/>
            <person name="Zhang H."/>
            <person name="O'Toole P.W."/>
        </authorList>
    </citation>
    <scope>NUCLEOTIDE SEQUENCE [LARGE SCALE GENOMIC DNA]</scope>
    <source>
        <strain evidence="4 6">DSM 16041</strain>
    </source>
</reference>
<evidence type="ECO:0000313" key="4">
    <source>
        <dbReference type="EMBL" id="KRK60408.1"/>
    </source>
</evidence>
<dbReference type="RefSeq" id="WP_007123359.1">
    <property type="nucleotide sequence ID" value="NZ_AZDK01000004.1"/>
</dbReference>
<dbReference type="EMBL" id="AZDK01000004">
    <property type="protein sequence ID" value="KRK60408.1"/>
    <property type="molecule type" value="Genomic_DNA"/>
</dbReference>
<evidence type="ECO:0000313" key="6">
    <source>
        <dbReference type="Proteomes" id="UP000051883"/>
    </source>
</evidence>
<sequence length="190" mass="21842">MPVTKFFQKGADTIRLAHIIFPPGTLKICGIPCTVLGTLSALASFTNILNGFKSVVLIFFAVSIPLSYIISLLINIARLTNRNQTINKKNKKLKKKLKQKSKEITQLKENRTGLKNQLNIYQNEIHTQENIIQKLNFENQHYQIFKYLILAFVPDNKLPMLEQRMNILEGRELNEKNESSKDNQHQTNSC</sequence>